<comment type="caution">
    <text evidence="1">The sequence shown here is derived from an EMBL/GenBank/DDBJ whole genome shotgun (WGS) entry which is preliminary data.</text>
</comment>
<evidence type="ECO:0000313" key="2">
    <source>
        <dbReference type="Proteomes" id="UP001156691"/>
    </source>
</evidence>
<dbReference type="EMBL" id="BSNS01000034">
    <property type="protein sequence ID" value="GLQ58190.1"/>
    <property type="molecule type" value="Genomic_DNA"/>
</dbReference>
<sequence length="201" mass="21686">MARALYITHPQVVIDPAVPTPRWGLSDRGRERAQAFAARNILPANAAIFSSTEAKAMELARIIAAPIGARIAFDEAMGENDRSATGYMEPQRFEETADRFFAHPDESIEGWERARDAQARIVAAVRRALATVPDGAITVFCGHGAVGTLLKCHCGGRAIARDEDQRRMADPGGGNAFVFDLAVPALVCDWVAMEALDPALL</sequence>
<dbReference type="Proteomes" id="UP001156691">
    <property type="component" value="Unassembled WGS sequence"/>
</dbReference>
<gene>
    <name evidence="1" type="ORF">GCM10010862_54490</name>
</gene>
<dbReference type="InterPro" id="IPR029033">
    <property type="entry name" value="His_PPase_superfam"/>
</dbReference>
<organism evidence="1 2">
    <name type="scientific">Devosia nitrariae</name>
    <dbReference type="NCBI Taxonomy" id="2071872"/>
    <lineage>
        <taxon>Bacteria</taxon>
        <taxon>Pseudomonadati</taxon>
        <taxon>Pseudomonadota</taxon>
        <taxon>Alphaproteobacteria</taxon>
        <taxon>Hyphomicrobiales</taxon>
        <taxon>Devosiaceae</taxon>
        <taxon>Devosia</taxon>
    </lineage>
</organism>
<accession>A0ABQ5WDI2</accession>
<dbReference type="Pfam" id="PF00300">
    <property type="entry name" value="His_Phos_1"/>
    <property type="match status" value="1"/>
</dbReference>
<reference evidence="2" key="1">
    <citation type="journal article" date="2019" name="Int. J. Syst. Evol. Microbiol.">
        <title>The Global Catalogue of Microorganisms (GCM) 10K type strain sequencing project: providing services to taxonomists for standard genome sequencing and annotation.</title>
        <authorList>
            <consortium name="The Broad Institute Genomics Platform"/>
            <consortium name="The Broad Institute Genome Sequencing Center for Infectious Disease"/>
            <person name="Wu L."/>
            <person name="Ma J."/>
        </authorList>
    </citation>
    <scope>NUCLEOTIDE SEQUENCE [LARGE SCALE GENOMIC DNA]</scope>
    <source>
        <strain evidence="2">NBRC 112416</strain>
    </source>
</reference>
<name>A0ABQ5WDI2_9HYPH</name>
<dbReference type="SUPFAM" id="SSF53254">
    <property type="entry name" value="Phosphoglycerate mutase-like"/>
    <property type="match status" value="1"/>
</dbReference>
<keyword evidence="2" id="KW-1185">Reference proteome</keyword>
<protein>
    <submittedName>
        <fullName evidence="1">Phosphoglycerate mutase</fullName>
    </submittedName>
</protein>
<proteinExistence type="predicted"/>
<dbReference type="InterPro" id="IPR013078">
    <property type="entry name" value="His_Pase_superF_clade-1"/>
</dbReference>
<dbReference type="Gene3D" id="3.40.50.1240">
    <property type="entry name" value="Phosphoglycerate mutase-like"/>
    <property type="match status" value="1"/>
</dbReference>
<evidence type="ECO:0000313" key="1">
    <source>
        <dbReference type="EMBL" id="GLQ58190.1"/>
    </source>
</evidence>
<dbReference type="RefSeq" id="WP_284343582.1">
    <property type="nucleotide sequence ID" value="NZ_BSNS01000034.1"/>
</dbReference>